<keyword evidence="12" id="KW-1185">Reference proteome</keyword>
<reference evidence="11 12" key="1">
    <citation type="submission" date="2023-12" db="EMBL/GenBank/DDBJ databases">
        <title>Friends and Foes: Symbiotic and Algicidal bacterial influence on Karenia brevis blooms.</title>
        <authorList>
            <person name="Fei C."/>
            <person name="Mohamed A.R."/>
            <person name="Booker A."/>
            <person name="Arshad M."/>
            <person name="Klass S."/>
            <person name="Ahn S."/>
            <person name="Gilbert P.M."/>
            <person name="Heil C.A."/>
            <person name="Martinez J.M."/>
            <person name="Amin S.A."/>
        </authorList>
    </citation>
    <scope>NUCLEOTIDE SEQUENCE [LARGE SCALE GENOMIC DNA]</scope>
    <source>
        <strain evidence="11 12">CE15</strain>
    </source>
</reference>
<evidence type="ECO:0000256" key="8">
    <source>
        <dbReference type="ARBA" id="ARBA00022989"/>
    </source>
</evidence>
<organism evidence="11 12">
    <name type="scientific">Pseudoalteromonas spongiae</name>
    <dbReference type="NCBI Taxonomy" id="298657"/>
    <lineage>
        <taxon>Bacteria</taxon>
        <taxon>Pseudomonadati</taxon>
        <taxon>Pseudomonadota</taxon>
        <taxon>Gammaproteobacteria</taxon>
        <taxon>Alteromonadales</taxon>
        <taxon>Pseudoalteromonadaceae</taxon>
        <taxon>Pseudoalteromonas</taxon>
    </lineage>
</organism>
<dbReference type="Pfam" id="PF07963">
    <property type="entry name" value="N_methyl"/>
    <property type="match status" value="1"/>
</dbReference>
<gene>
    <name evidence="11" type="primary">gspJ</name>
    <name evidence="11" type="ORF">WAE96_01285</name>
</gene>
<dbReference type="SUPFAM" id="SSF54523">
    <property type="entry name" value="Pili subunits"/>
    <property type="match status" value="1"/>
</dbReference>
<comment type="subcellular location">
    <subcellularLocation>
        <location evidence="1">Cell inner membrane</location>
        <topology evidence="1">Single-pass membrane protein</topology>
    </subcellularLocation>
</comment>
<dbReference type="NCBIfam" id="TIGR01711">
    <property type="entry name" value="gspJ"/>
    <property type="match status" value="1"/>
</dbReference>
<protein>
    <recommendedName>
        <fullName evidence="3">Type II secretion system protein J</fullName>
    </recommendedName>
</protein>
<dbReference type="Proteomes" id="UP001382455">
    <property type="component" value="Unassembled WGS sequence"/>
</dbReference>
<comment type="similarity">
    <text evidence="2">Belongs to the GSP J family.</text>
</comment>
<evidence type="ECO:0000256" key="10">
    <source>
        <dbReference type="SAM" id="Phobius"/>
    </source>
</evidence>
<evidence type="ECO:0000313" key="11">
    <source>
        <dbReference type="EMBL" id="MEI4548338.1"/>
    </source>
</evidence>
<dbReference type="NCBIfam" id="TIGR02532">
    <property type="entry name" value="IV_pilin_GFxxxE"/>
    <property type="match status" value="1"/>
</dbReference>
<evidence type="ECO:0000256" key="1">
    <source>
        <dbReference type="ARBA" id="ARBA00004377"/>
    </source>
</evidence>
<evidence type="ECO:0000256" key="3">
    <source>
        <dbReference type="ARBA" id="ARBA00021539"/>
    </source>
</evidence>
<dbReference type="InterPro" id="IPR051621">
    <property type="entry name" value="T2SS_protein_J"/>
</dbReference>
<dbReference type="PANTHER" id="PTHR39583">
    <property type="entry name" value="TYPE II SECRETION SYSTEM PROTEIN J-RELATED"/>
    <property type="match status" value="1"/>
</dbReference>
<dbReference type="InterPro" id="IPR045584">
    <property type="entry name" value="Pilin-like"/>
</dbReference>
<dbReference type="InterPro" id="IPR010055">
    <property type="entry name" value="T2SS_protein-GspJ"/>
</dbReference>
<dbReference type="Gene3D" id="2.10.70.20">
    <property type="entry name" value="gspk-gspi-gspj complex like domains"/>
    <property type="match status" value="1"/>
</dbReference>
<dbReference type="Gene3D" id="3.10.610.10">
    <property type="entry name" value="GSPII I/J protein-like"/>
    <property type="match status" value="1"/>
</dbReference>
<proteinExistence type="inferred from homology"/>
<evidence type="ECO:0000256" key="9">
    <source>
        <dbReference type="ARBA" id="ARBA00023136"/>
    </source>
</evidence>
<dbReference type="EMBL" id="JBAWKS010000001">
    <property type="protein sequence ID" value="MEI4548338.1"/>
    <property type="molecule type" value="Genomic_DNA"/>
</dbReference>
<evidence type="ECO:0000256" key="5">
    <source>
        <dbReference type="ARBA" id="ARBA00022481"/>
    </source>
</evidence>
<comment type="caution">
    <text evidence="11">The sequence shown here is derived from an EMBL/GenBank/DDBJ whole genome shotgun (WGS) entry which is preliminary data.</text>
</comment>
<evidence type="ECO:0000256" key="4">
    <source>
        <dbReference type="ARBA" id="ARBA00022475"/>
    </source>
</evidence>
<accession>A0ABU8EQ41</accession>
<evidence type="ECO:0000256" key="2">
    <source>
        <dbReference type="ARBA" id="ARBA00011084"/>
    </source>
</evidence>
<keyword evidence="4" id="KW-1003">Cell membrane</keyword>
<dbReference type="RefSeq" id="WP_336434326.1">
    <property type="nucleotide sequence ID" value="NZ_JBAWKS010000001.1"/>
</dbReference>
<feature type="transmembrane region" description="Helical" evidence="10">
    <location>
        <begin position="7"/>
        <end position="29"/>
    </location>
</feature>
<sequence>MVTQRNSYIGFTLIEVLVALAVLAMVTLASHQILSTAINANQNSKEKVAEISAMNTVFRMMQQDFTQLALRNTRNESGDSLELFLMADRFLFDSQYHGVAGVRDGWSNPVNLLPRSELQLFSYVVEEDNLVRKYRIYVDSLDGTEPKSQVLLEDIKDFTISFRGDNDKWEENWTNPSLPKAIKVEIALADEIIVSRILLLPENEAT</sequence>
<keyword evidence="7 10" id="KW-0812">Transmembrane</keyword>
<keyword evidence="6" id="KW-0997">Cell inner membrane</keyword>
<evidence type="ECO:0000256" key="7">
    <source>
        <dbReference type="ARBA" id="ARBA00022692"/>
    </source>
</evidence>
<evidence type="ECO:0000313" key="12">
    <source>
        <dbReference type="Proteomes" id="UP001382455"/>
    </source>
</evidence>
<dbReference type="InterPro" id="IPR012902">
    <property type="entry name" value="N_methyl_site"/>
</dbReference>
<keyword evidence="8 10" id="KW-1133">Transmembrane helix</keyword>
<dbReference type="PANTHER" id="PTHR39583:SF2">
    <property type="entry name" value="TYPE II SECRETION SYSTEM PROTEIN J"/>
    <property type="match status" value="1"/>
</dbReference>
<keyword evidence="9 10" id="KW-0472">Membrane</keyword>
<name>A0ABU8EQ41_9GAMM</name>
<dbReference type="Pfam" id="PF11612">
    <property type="entry name" value="T2SSJ"/>
    <property type="match status" value="1"/>
</dbReference>
<keyword evidence="5" id="KW-0488">Methylation</keyword>
<evidence type="ECO:0000256" key="6">
    <source>
        <dbReference type="ARBA" id="ARBA00022519"/>
    </source>
</evidence>